<feature type="transmembrane region" description="Helical" evidence="1">
    <location>
        <begin position="321"/>
        <end position="340"/>
    </location>
</feature>
<evidence type="ECO:0000313" key="3">
    <source>
        <dbReference type="Proteomes" id="UP000178742"/>
    </source>
</evidence>
<feature type="transmembrane region" description="Helical" evidence="1">
    <location>
        <begin position="129"/>
        <end position="150"/>
    </location>
</feature>
<dbReference type="InterPro" id="IPR036259">
    <property type="entry name" value="MFS_trans_sf"/>
</dbReference>
<evidence type="ECO:0008006" key="4">
    <source>
        <dbReference type="Google" id="ProtNLM"/>
    </source>
</evidence>
<evidence type="ECO:0000313" key="2">
    <source>
        <dbReference type="EMBL" id="OGH66591.1"/>
    </source>
</evidence>
<feature type="transmembrane region" description="Helical" evidence="1">
    <location>
        <begin position="228"/>
        <end position="247"/>
    </location>
</feature>
<accession>A0A1F6M4L9</accession>
<reference evidence="2 3" key="1">
    <citation type="journal article" date="2016" name="Nat. Commun.">
        <title>Thousands of microbial genomes shed light on interconnected biogeochemical processes in an aquifer system.</title>
        <authorList>
            <person name="Anantharaman K."/>
            <person name="Brown C.T."/>
            <person name="Hug L.A."/>
            <person name="Sharon I."/>
            <person name="Castelle C.J."/>
            <person name="Probst A.J."/>
            <person name="Thomas B.C."/>
            <person name="Singh A."/>
            <person name="Wilkins M.J."/>
            <person name="Karaoz U."/>
            <person name="Brodie E.L."/>
            <person name="Williams K.H."/>
            <person name="Hubbard S.S."/>
            <person name="Banfield J.F."/>
        </authorList>
    </citation>
    <scope>NUCLEOTIDE SEQUENCE [LARGE SCALE GENOMIC DNA]</scope>
</reference>
<dbReference type="Gene3D" id="1.20.1250.20">
    <property type="entry name" value="MFS general substrate transporter like domains"/>
    <property type="match status" value="2"/>
</dbReference>
<feature type="transmembrane region" description="Helical" evidence="1">
    <location>
        <begin position="259"/>
        <end position="277"/>
    </location>
</feature>
<feature type="transmembrane region" description="Helical" evidence="1">
    <location>
        <begin position="346"/>
        <end position="362"/>
    </location>
</feature>
<sequence>MTNIFKNKFRVWWLQVAYTLINSGFLSLLYLYFVKNHLNFGYIILAEALGYLATLVFILIKRQFRTRYDLRFGFILVFCALLLLMLPFSALVLLIPYTILKITGAIMFFVPYNILFFETTNLDKKLSRMTSYWSIGLVVGIFAPLLGGFLFSQLGLLFFIFIATVLVFAAFFLTYLVKKDSYPYTAKEICTHIKGFRTIVMIDGALPVASGLLLTLYLLTFVRGAFDFGLLLSFIALLSVSFSFLLAKISDKNKKRLEFIWPLSTLSGIIMILFYFVHSFWAVIVLIICFKFISTMLSPIQSNIIFDRENTSATTWISRELFLNIGRFFVLLFLVPFLYFGFLKEAFVIVALLYILFPFVVFKKGVYKKYK</sequence>
<dbReference type="STRING" id="1798676.A3B90_00975"/>
<keyword evidence="1" id="KW-1133">Transmembrane helix</keyword>
<dbReference type="GO" id="GO:0022857">
    <property type="term" value="F:transmembrane transporter activity"/>
    <property type="evidence" value="ECO:0007669"/>
    <property type="project" value="InterPro"/>
</dbReference>
<dbReference type="Pfam" id="PF07690">
    <property type="entry name" value="MFS_1"/>
    <property type="match status" value="1"/>
</dbReference>
<comment type="caution">
    <text evidence="2">The sequence shown here is derived from an EMBL/GenBank/DDBJ whole genome shotgun (WGS) entry which is preliminary data.</text>
</comment>
<feature type="transmembrane region" description="Helical" evidence="1">
    <location>
        <begin position="99"/>
        <end position="117"/>
    </location>
</feature>
<organism evidence="2 3">
    <name type="scientific">Candidatus Magasanikbacteria bacterium RIFCSPHIGHO2_02_FULL_41_13</name>
    <dbReference type="NCBI Taxonomy" id="1798676"/>
    <lineage>
        <taxon>Bacteria</taxon>
        <taxon>Candidatus Magasanikiibacteriota</taxon>
    </lineage>
</organism>
<gene>
    <name evidence="2" type="ORF">A3B90_00975</name>
</gene>
<dbReference type="Proteomes" id="UP000178742">
    <property type="component" value="Unassembled WGS sequence"/>
</dbReference>
<feature type="transmembrane region" description="Helical" evidence="1">
    <location>
        <begin position="72"/>
        <end position="93"/>
    </location>
</feature>
<protein>
    <recommendedName>
        <fullName evidence="4">Major facilitator superfamily (MFS) profile domain-containing protein</fullName>
    </recommendedName>
</protein>
<feature type="transmembrane region" description="Helical" evidence="1">
    <location>
        <begin position="198"/>
        <end position="222"/>
    </location>
</feature>
<evidence type="ECO:0000256" key="1">
    <source>
        <dbReference type="SAM" id="Phobius"/>
    </source>
</evidence>
<feature type="transmembrane region" description="Helical" evidence="1">
    <location>
        <begin position="156"/>
        <end position="177"/>
    </location>
</feature>
<keyword evidence="1" id="KW-0472">Membrane</keyword>
<dbReference type="SUPFAM" id="SSF103473">
    <property type="entry name" value="MFS general substrate transporter"/>
    <property type="match status" value="2"/>
</dbReference>
<dbReference type="EMBL" id="MFPX01000015">
    <property type="protein sequence ID" value="OGH66591.1"/>
    <property type="molecule type" value="Genomic_DNA"/>
</dbReference>
<name>A0A1F6M4L9_9BACT</name>
<feature type="transmembrane region" description="Helical" evidence="1">
    <location>
        <begin position="283"/>
        <end position="300"/>
    </location>
</feature>
<feature type="transmembrane region" description="Helical" evidence="1">
    <location>
        <begin position="12"/>
        <end position="34"/>
    </location>
</feature>
<feature type="transmembrane region" description="Helical" evidence="1">
    <location>
        <begin position="40"/>
        <end position="60"/>
    </location>
</feature>
<keyword evidence="1" id="KW-0812">Transmembrane</keyword>
<dbReference type="InterPro" id="IPR011701">
    <property type="entry name" value="MFS"/>
</dbReference>
<proteinExistence type="predicted"/>
<dbReference type="AlphaFoldDB" id="A0A1F6M4L9"/>